<feature type="compositionally biased region" description="Polar residues" evidence="1">
    <location>
        <begin position="164"/>
        <end position="176"/>
    </location>
</feature>
<feature type="compositionally biased region" description="Acidic residues" evidence="1">
    <location>
        <begin position="195"/>
        <end position="221"/>
    </location>
</feature>
<dbReference type="Proteomes" id="UP001362999">
    <property type="component" value="Unassembled WGS sequence"/>
</dbReference>
<evidence type="ECO:0000256" key="1">
    <source>
        <dbReference type="SAM" id="MobiDB-lite"/>
    </source>
</evidence>
<dbReference type="EMBL" id="JAWWNJ010000021">
    <property type="protein sequence ID" value="KAK7034105.1"/>
    <property type="molecule type" value="Genomic_DNA"/>
</dbReference>
<reference evidence="2 3" key="1">
    <citation type="journal article" date="2024" name="J Genomics">
        <title>Draft genome sequencing and assembly of Favolaschia claudopus CIRM-BRFM 2984 isolated from oak limbs.</title>
        <authorList>
            <person name="Navarro D."/>
            <person name="Drula E."/>
            <person name="Chaduli D."/>
            <person name="Cazenave R."/>
            <person name="Ahrendt S."/>
            <person name="Wang J."/>
            <person name="Lipzen A."/>
            <person name="Daum C."/>
            <person name="Barry K."/>
            <person name="Grigoriev I.V."/>
            <person name="Favel A."/>
            <person name="Rosso M.N."/>
            <person name="Martin F."/>
        </authorList>
    </citation>
    <scope>NUCLEOTIDE SEQUENCE [LARGE SCALE GENOMIC DNA]</scope>
    <source>
        <strain evidence="2 3">CIRM-BRFM 2984</strain>
    </source>
</reference>
<feature type="compositionally biased region" description="Low complexity" evidence="1">
    <location>
        <begin position="226"/>
        <end position="242"/>
    </location>
</feature>
<accession>A0AAW0C5R6</accession>
<gene>
    <name evidence="2" type="ORF">R3P38DRAFT_3496352</name>
</gene>
<comment type="caution">
    <text evidence="2">The sequence shown here is derived from an EMBL/GenBank/DDBJ whole genome shotgun (WGS) entry which is preliminary data.</text>
</comment>
<feature type="region of interest" description="Disordered" evidence="1">
    <location>
        <begin position="164"/>
        <end position="260"/>
    </location>
</feature>
<name>A0AAW0C5R6_9AGAR</name>
<evidence type="ECO:0000313" key="3">
    <source>
        <dbReference type="Proteomes" id="UP001362999"/>
    </source>
</evidence>
<organism evidence="2 3">
    <name type="scientific">Favolaschia claudopus</name>
    <dbReference type="NCBI Taxonomy" id="2862362"/>
    <lineage>
        <taxon>Eukaryota</taxon>
        <taxon>Fungi</taxon>
        <taxon>Dikarya</taxon>
        <taxon>Basidiomycota</taxon>
        <taxon>Agaricomycotina</taxon>
        <taxon>Agaricomycetes</taxon>
        <taxon>Agaricomycetidae</taxon>
        <taxon>Agaricales</taxon>
        <taxon>Marasmiineae</taxon>
        <taxon>Mycenaceae</taxon>
        <taxon>Favolaschia</taxon>
    </lineage>
</organism>
<evidence type="ECO:0000313" key="2">
    <source>
        <dbReference type="EMBL" id="KAK7034105.1"/>
    </source>
</evidence>
<sequence length="391" mass="42003">MPRATSSAASEPLVLKPGLPTTGDAVWLLQDQENLLSYLVDHVADAGDGGNFRAATFRGAAIYMESSRTKGGPKTAKSCESKYRELRKLWKLVQIIQGISGWTWSDKHGVTVTPATQGTWDAFAAKNEKAKRFKNKGWPFYDKMIPLMPEKATGSNVFRVGQTSTDANASGRSSSPDWDMSMFEGAGNGEPGGAGDDDGDSEGDGGDLGAGEDGDSDVNEDVNDRSSSTPAPSSSSLPAPTTGKRAPARPTATQPKRVRVGAGTQALMDLNTTATEFNDIFRCLLPSANQNAAPASAAIPPPPGPQLSPQRRTAAIELAKKEVWLDTSQRVALIQIVRDARNADVYLEVADDEALRVMWILEELKRVGVFAFHPEHSSFDMNDLSFESMEP</sequence>
<proteinExistence type="predicted"/>
<dbReference type="AlphaFoldDB" id="A0AAW0C5R6"/>
<keyword evidence="3" id="KW-1185">Reference proteome</keyword>
<protein>
    <recommendedName>
        <fullName evidence="4">Myb/SANT-like domain-containing protein</fullName>
    </recommendedName>
</protein>
<evidence type="ECO:0008006" key="4">
    <source>
        <dbReference type="Google" id="ProtNLM"/>
    </source>
</evidence>